<reference evidence="13 14" key="3">
    <citation type="submission" date="2017-03" db="EMBL/GenBank/DDBJ databases">
        <authorList>
            <person name="Regsiter A."/>
            <person name="William W."/>
        </authorList>
    </citation>
    <scope>NUCLEOTIDE SEQUENCE [LARGE SCALE GENOMIC DNA]</scope>
    <source>
        <strain evidence="13">PRJEB5721</strain>
    </source>
</reference>
<keyword evidence="2 5" id="KW-0479">Metal-binding</keyword>
<dbReference type="RefSeq" id="WP_035190669.1">
    <property type="nucleotide sequence ID" value="NZ_CCCS020000002.1"/>
</dbReference>
<comment type="similarity">
    <text evidence="1 5 6 11">Belongs to the histidinol dehydrogenase family.</text>
</comment>
<reference evidence="12" key="2">
    <citation type="submission" date="2014-07" db="EMBL/GenBank/DDBJ databases">
        <title>Initial genome analysis of the psychrotolerant acidophile Acidithiobacillus ferrivorans CF27: insights into iron and sulfur oxidation pathways and into biofilm formation.</title>
        <authorList>
            <person name="Talla E."/>
            <person name="Hedrich S."/>
            <person name="Mangenot S."/>
            <person name="Ji B."/>
            <person name="Johnson D.B."/>
            <person name="Barbe V."/>
            <person name="Bonnefoy V."/>
        </authorList>
    </citation>
    <scope>NUCLEOTIDE SEQUENCE [LARGE SCALE GENOMIC DNA]</scope>
    <source>
        <strain evidence="12">CF27</strain>
    </source>
</reference>
<evidence type="ECO:0000313" key="14">
    <source>
        <dbReference type="Proteomes" id="UP000193925"/>
    </source>
</evidence>
<dbReference type="InterPro" id="IPR001692">
    <property type="entry name" value="Histidinol_DH_CS"/>
</dbReference>
<keyword evidence="5" id="KW-0028">Amino-acid biosynthesis</keyword>
<dbReference type="UniPathway" id="UPA00031">
    <property type="reaction ID" value="UER00014"/>
</dbReference>
<feature type="binding site" evidence="5 8">
    <location>
        <position position="130"/>
    </location>
    <ligand>
        <name>NAD(+)</name>
        <dbReference type="ChEBI" id="CHEBI:57540"/>
    </ligand>
</feature>
<dbReference type="CDD" id="cd06572">
    <property type="entry name" value="Histidinol_dh"/>
    <property type="match status" value="1"/>
</dbReference>
<dbReference type="GO" id="GO:0051287">
    <property type="term" value="F:NAD binding"/>
    <property type="evidence" value="ECO:0007669"/>
    <property type="project" value="InterPro"/>
</dbReference>
<keyword evidence="4 5" id="KW-0560">Oxidoreductase</keyword>
<name>A0A060UIT5_9PROT</name>
<accession>A0A060UIT5</accession>
<evidence type="ECO:0000256" key="7">
    <source>
        <dbReference type="PIRSR" id="PIRSR000099-1"/>
    </source>
</evidence>
<dbReference type="HAMAP" id="MF_01024">
    <property type="entry name" value="HisD"/>
    <property type="match status" value="1"/>
</dbReference>
<keyword evidence="14" id="KW-1185">Reference proteome</keyword>
<evidence type="ECO:0000256" key="2">
    <source>
        <dbReference type="ARBA" id="ARBA00022723"/>
    </source>
</evidence>
<comment type="function">
    <text evidence="5">Catalyzes the sequential NAD-dependent oxidations of L-histidinol to L-histidinaldehyde and then to L-histidine.</text>
</comment>
<keyword evidence="5" id="KW-0368">Histidine biosynthesis</keyword>
<reference evidence="12" key="1">
    <citation type="submission" date="2014-03" db="EMBL/GenBank/DDBJ databases">
        <authorList>
            <person name="Genoscope - CEA"/>
        </authorList>
    </citation>
    <scope>NUCLEOTIDE SEQUENCE [LARGE SCALE GENOMIC DNA]</scope>
    <source>
        <strain evidence="12">CF27</strain>
    </source>
</reference>
<dbReference type="PROSITE" id="PS00611">
    <property type="entry name" value="HISOL_DEHYDROGENASE"/>
    <property type="match status" value="1"/>
</dbReference>
<dbReference type="GO" id="GO:0005829">
    <property type="term" value="C:cytosol"/>
    <property type="evidence" value="ECO:0007669"/>
    <property type="project" value="TreeGrafter"/>
</dbReference>
<dbReference type="GO" id="GO:0004399">
    <property type="term" value="F:histidinol dehydrogenase activity"/>
    <property type="evidence" value="ECO:0007669"/>
    <property type="project" value="UniProtKB-UniRule"/>
</dbReference>
<feature type="binding site" evidence="5 8">
    <location>
        <position position="214"/>
    </location>
    <ligand>
        <name>NAD(+)</name>
        <dbReference type="ChEBI" id="CHEBI:57540"/>
    </ligand>
</feature>
<evidence type="ECO:0000313" key="13">
    <source>
        <dbReference type="EMBL" id="SMH66830.1"/>
    </source>
</evidence>
<feature type="binding site" evidence="5 9">
    <location>
        <position position="420"/>
    </location>
    <ligand>
        <name>substrate</name>
    </ligand>
</feature>
<sequence length="433" mass="46378">MNRLDTRNPDFAQQFHALHDWDANLDPQIEERVREIVAAVRDRGDAALREYTERFDGLHTDSSADLEIPRSHWEQALDGLEPGQRTALEKAAQRIRSYHEYQRSASWTFTEADGTVLGQRILPLSRVGIYVPGGKAAYPSSVLMNSIPAHVAGVQEIIMTVPTPQGQVNPWVLAAAAIAGVDRVFCVGGAQAVAALAYGTESVPAVDKIVGPGNIYVATAKRMVFGRVGIDMIAGPSEILVISDGSAPAEWLAWDLLSQAEHDELAQSILISWDDAHIESVLTAVDTALAVLDRAPIARKSWADRGAVIRVRDRAEACAIADRIAPEHLELAVADPEDWLADIHNAGAIFMGIHSCEALGDYVAGPNHVLPTGGSARFSSALGVYDFIKRSSLIHASPAGAAHLGRIAEGLARGEGLTAHARSAACRIPKTGS</sequence>
<evidence type="ECO:0000256" key="3">
    <source>
        <dbReference type="ARBA" id="ARBA00022833"/>
    </source>
</evidence>
<dbReference type="Pfam" id="PF00815">
    <property type="entry name" value="Histidinol_dh"/>
    <property type="match status" value="1"/>
</dbReference>
<dbReference type="Proteomes" id="UP000193925">
    <property type="component" value="Chromosome AFERRI"/>
</dbReference>
<dbReference type="EC" id="1.1.1.23" evidence="5"/>
<feature type="binding site" evidence="5 8">
    <location>
        <position position="191"/>
    </location>
    <ligand>
        <name>NAD(+)</name>
        <dbReference type="ChEBI" id="CHEBI:57540"/>
    </ligand>
</feature>
<evidence type="ECO:0000256" key="11">
    <source>
        <dbReference type="RuleBase" id="RU004175"/>
    </source>
</evidence>
<comment type="cofactor">
    <cofactor evidence="5 10">
        <name>Zn(2+)</name>
        <dbReference type="ChEBI" id="CHEBI:29105"/>
    </cofactor>
    <text evidence="5 10">Binds 1 zinc ion per subunit.</text>
</comment>
<dbReference type="InterPro" id="IPR012131">
    <property type="entry name" value="Hstdl_DH"/>
</dbReference>
<dbReference type="InterPro" id="IPR022695">
    <property type="entry name" value="Histidinol_DH_monofunct"/>
</dbReference>
<feature type="binding site" evidence="5 10">
    <location>
        <position position="420"/>
    </location>
    <ligand>
        <name>Zn(2+)</name>
        <dbReference type="ChEBI" id="CHEBI:29105"/>
    </ligand>
</feature>
<dbReference type="EMBL" id="CCCS020000002">
    <property type="protein sequence ID" value="CDQ08627.1"/>
    <property type="molecule type" value="Genomic_DNA"/>
</dbReference>
<dbReference type="GO" id="GO:0008270">
    <property type="term" value="F:zinc ion binding"/>
    <property type="evidence" value="ECO:0007669"/>
    <property type="project" value="UniProtKB-UniRule"/>
</dbReference>
<feature type="active site" description="Proton acceptor" evidence="5 7">
    <location>
        <position position="328"/>
    </location>
</feature>
<feature type="binding site" evidence="5 9">
    <location>
        <position position="237"/>
    </location>
    <ligand>
        <name>substrate</name>
    </ligand>
</feature>
<keyword evidence="3 5" id="KW-0862">Zinc</keyword>
<dbReference type="PRINTS" id="PR00083">
    <property type="entry name" value="HOLDHDRGNASE"/>
</dbReference>
<dbReference type="EMBL" id="LT841305">
    <property type="protein sequence ID" value="SMH66830.1"/>
    <property type="molecule type" value="Genomic_DNA"/>
</dbReference>
<feature type="binding site" evidence="5 10">
    <location>
        <position position="262"/>
    </location>
    <ligand>
        <name>Zn(2+)</name>
        <dbReference type="ChEBI" id="CHEBI:29105"/>
    </ligand>
</feature>
<evidence type="ECO:0000313" key="12">
    <source>
        <dbReference type="EMBL" id="CDQ08627.1"/>
    </source>
</evidence>
<feature type="binding site" evidence="5 10">
    <location>
        <position position="361"/>
    </location>
    <ligand>
        <name>Zn(2+)</name>
        <dbReference type="ChEBI" id="CHEBI:29105"/>
    </ligand>
</feature>
<feature type="binding site" evidence="5 9">
    <location>
        <position position="328"/>
    </location>
    <ligand>
        <name>substrate</name>
    </ligand>
</feature>
<dbReference type="Gene3D" id="1.20.5.1300">
    <property type="match status" value="1"/>
</dbReference>
<evidence type="ECO:0000256" key="1">
    <source>
        <dbReference type="ARBA" id="ARBA00010178"/>
    </source>
</evidence>
<feature type="active site" description="Proton acceptor" evidence="5 7">
    <location>
        <position position="327"/>
    </location>
</feature>
<dbReference type="PIRSF" id="PIRSF000099">
    <property type="entry name" value="Histidinol_dh"/>
    <property type="match status" value="1"/>
</dbReference>
<feature type="binding site" evidence="5 9">
    <location>
        <position position="262"/>
    </location>
    <ligand>
        <name>substrate</name>
    </ligand>
</feature>
<dbReference type="GO" id="GO:0000105">
    <property type="term" value="P:L-histidine biosynthetic process"/>
    <property type="evidence" value="ECO:0007669"/>
    <property type="project" value="UniProtKB-UniRule"/>
</dbReference>
<protein>
    <recommendedName>
        <fullName evidence="5">Histidinol dehydrogenase</fullName>
        <shortName evidence="5">HDH</shortName>
        <ecNumber evidence="5">1.1.1.23</ecNumber>
    </recommendedName>
</protein>
<feature type="binding site" evidence="5 9">
    <location>
        <position position="415"/>
    </location>
    <ligand>
        <name>substrate</name>
    </ligand>
</feature>
<feature type="binding site" evidence="5 9">
    <location>
        <position position="259"/>
    </location>
    <ligand>
        <name>substrate</name>
    </ligand>
</feature>
<dbReference type="InterPro" id="IPR016161">
    <property type="entry name" value="Ald_DH/histidinol_DH"/>
</dbReference>
<organism evidence="12">
    <name type="scientific">Acidithiobacillus ferrivorans</name>
    <dbReference type="NCBI Taxonomy" id="160808"/>
    <lineage>
        <taxon>Bacteria</taxon>
        <taxon>Pseudomonadati</taxon>
        <taxon>Pseudomonadota</taxon>
        <taxon>Acidithiobacillia</taxon>
        <taxon>Acidithiobacillales</taxon>
        <taxon>Acidithiobacillaceae</taxon>
        <taxon>Acidithiobacillus</taxon>
    </lineage>
</organism>
<comment type="catalytic activity">
    <reaction evidence="5">
        <text>L-histidinol + 2 NAD(+) + H2O = L-histidine + 2 NADH + 3 H(+)</text>
        <dbReference type="Rhea" id="RHEA:20641"/>
        <dbReference type="ChEBI" id="CHEBI:15377"/>
        <dbReference type="ChEBI" id="CHEBI:15378"/>
        <dbReference type="ChEBI" id="CHEBI:57540"/>
        <dbReference type="ChEBI" id="CHEBI:57595"/>
        <dbReference type="ChEBI" id="CHEBI:57699"/>
        <dbReference type="ChEBI" id="CHEBI:57945"/>
        <dbReference type="EC" id="1.1.1.23"/>
    </reaction>
</comment>
<dbReference type="NCBIfam" id="TIGR00069">
    <property type="entry name" value="hisD"/>
    <property type="match status" value="1"/>
</dbReference>
<feature type="binding site" evidence="5 10">
    <location>
        <position position="259"/>
    </location>
    <ligand>
        <name>Zn(2+)</name>
        <dbReference type="ChEBI" id="CHEBI:29105"/>
    </ligand>
</feature>
<feature type="binding site" evidence="5 9">
    <location>
        <position position="361"/>
    </location>
    <ligand>
        <name>substrate</name>
    </ligand>
</feature>
<dbReference type="FunFam" id="3.40.50.1980:FF:000001">
    <property type="entry name" value="Histidinol dehydrogenase"/>
    <property type="match status" value="1"/>
</dbReference>
<comment type="pathway">
    <text evidence="5">Amino-acid biosynthesis; L-histidine biosynthesis; L-histidine from 5-phospho-alpha-D-ribose 1-diphosphate: step 9/9.</text>
</comment>
<dbReference type="SUPFAM" id="SSF53720">
    <property type="entry name" value="ALDH-like"/>
    <property type="match status" value="1"/>
</dbReference>
<dbReference type="PANTHER" id="PTHR21256:SF2">
    <property type="entry name" value="HISTIDINE BIOSYNTHESIS TRIFUNCTIONAL PROTEIN"/>
    <property type="match status" value="1"/>
</dbReference>
<proteinExistence type="inferred from homology"/>
<evidence type="ECO:0000256" key="6">
    <source>
        <dbReference type="PIRNR" id="PIRNR000099"/>
    </source>
</evidence>
<dbReference type="PANTHER" id="PTHR21256">
    <property type="entry name" value="HISTIDINOL DEHYDROGENASE HDH"/>
    <property type="match status" value="1"/>
</dbReference>
<gene>
    <name evidence="5 13" type="primary">hisD</name>
    <name evidence="12" type="ORF">AFERRI_100062</name>
    <name evidence="13" type="ORF">AFERRI_50031</name>
</gene>
<evidence type="ECO:0000256" key="9">
    <source>
        <dbReference type="PIRSR" id="PIRSR000099-3"/>
    </source>
</evidence>
<evidence type="ECO:0000256" key="8">
    <source>
        <dbReference type="PIRSR" id="PIRSR000099-2"/>
    </source>
</evidence>
<evidence type="ECO:0000256" key="4">
    <source>
        <dbReference type="ARBA" id="ARBA00023002"/>
    </source>
</evidence>
<evidence type="ECO:0000256" key="10">
    <source>
        <dbReference type="PIRSR" id="PIRSR000099-4"/>
    </source>
</evidence>
<dbReference type="Gene3D" id="3.40.50.1980">
    <property type="entry name" value="Nitrogenase molybdenum iron protein domain"/>
    <property type="match status" value="2"/>
</dbReference>
<evidence type="ECO:0000256" key="5">
    <source>
        <dbReference type="HAMAP-Rule" id="MF_01024"/>
    </source>
</evidence>
<keyword evidence="5 8" id="KW-0520">NAD</keyword>
<dbReference type="FunFam" id="3.40.50.1980:FF:000026">
    <property type="entry name" value="Histidinol dehydrogenase"/>
    <property type="match status" value="1"/>
</dbReference>
<dbReference type="AlphaFoldDB" id="A0A060UIT5"/>